<feature type="transmembrane region" description="Helical" evidence="9">
    <location>
        <begin position="661"/>
        <end position="680"/>
    </location>
</feature>
<protein>
    <submittedName>
        <fullName evidence="12">SID1 transmembrane family member 1 isoform X1</fullName>
    </submittedName>
</protein>
<dbReference type="GeneID" id="112047740"/>
<gene>
    <name evidence="12" type="primary">LOC112047740</name>
</gene>
<evidence type="ECO:0000256" key="4">
    <source>
        <dbReference type="ARBA" id="ARBA00022729"/>
    </source>
</evidence>
<feature type="transmembrane region" description="Helical" evidence="9">
    <location>
        <begin position="686"/>
        <end position="708"/>
    </location>
</feature>
<evidence type="ECO:0000256" key="1">
    <source>
        <dbReference type="ARBA" id="ARBA00004141"/>
    </source>
</evidence>
<keyword evidence="6 9" id="KW-0472">Membrane</keyword>
<comment type="subcellular location">
    <subcellularLocation>
        <location evidence="1">Membrane</location>
        <topology evidence="1">Multi-pass membrane protein</topology>
    </subcellularLocation>
</comment>
<keyword evidence="3 9" id="KW-0812">Transmembrane</keyword>
<evidence type="ECO:0000256" key="2">
    <source>
        <dbReference type="ARBA" id="ARBA00006618"/>
    </source>
</evidence>
<feature type="transmembrane region" description="Helical" evidence="9">
    <location>
        <begin position="582"/>
        <end position="601"/>
    </location>
</feature>
<dbReference type="Proteomes" id="UP001652582">
    <property type="component" value="Chromosome 8"/>
</dbReference>
<accession>A0ABM3LIV9</accession>
<organism evidence="11 12">
    <name type="scientific">Bicyclus anynana</name>
    <name type="common">Squinting bush brown butterfly</name>
    <dbReference type="NCBI Taxonomy" id="110368"/>
    <lineage>
        <taxon>Eukaryota</taxon>
        <taxon>Metazoa</taxon>
        <taxon>Ecdysozoa</taxon>
        <taxon>Arthropoda</taxon>
        <taxon>Hexapoda</taxon>
        <taxon>Insecta</taxon>
        <taxon>Pterygota</taxon>
        <taxon>Neoptera</taxon>
        <taxon>Endopterygota</taxon>
        <taxon>Lepidoptera</taxon>
        <taxon>Glossata</taxon>
        <taxon>Ditrysia</taxon>
        <taxon>Papilionoidea</taxon>
        <taxon>Nymphalidae</taxon>
        <taxon>Satyrinae</taxon>
        <taxon>Satyrini</taxon>
        <taxon>Mycalesina</taxon>
        <taxon>Bicyclus</taxon>
    </lineage>
</organism>
<feature type="transmembrane region" description="Helical" evidence="9">
    <location>
        <begin position="551"/>
        <end position="570"/>
    </location>
</feature>
<dbReference type="InterPro" id="IPR025958">
    <property type="entry name" value="SID1_TM_fam"/>
</dbReference>
<evidence type="ECO:0000256" key="7">
    <source>
        <dbReference type="ARBA" id="ARBA00023180"/>
    </source>
</evidence>
<evidence type="ECO:0000256" key="6">
    <source>
        <dbReference type="ARBA" id="ARBA00023136"/>
    </source>
</evidence>
<feature type="compositionally biased region" description="Polar residues" evidence="8">
    <location>
        <begin position="370"/>
        <end position="385"/>
    </location>
</feature>
<dbReference type="PANTHER" id="PTHR12185">
    <property type="entry name" value="SID1 TRANSMEMBRANE FAMILY MEMEBER"/>
    <property type="match status" value="1"/>
</dbReference>
<keyword evidence="7" id="KW-0325">Glycoprotein</keyword>
<sequence length="804" mass="90611">MFVSIMIGVVILTVFLSSSAHSFKKNGLNNANKTFIYNNTYLYDNIIDVIVNDTTTHILDFTEMPDQLSVFPTRVHVSTNDTNNLEYPLFVTAAQQKGVSSWELPLVVPTRTTVLQFNDMARTLCPHDAGPNITAQARPTLTLATSSPDNILVKIKLRRVQNFFVDVNKEITLNVTPSSPKYYYFSFDWDPLNLTNNNDPSYLPIFNKKPTSVLLMIDSDDDVCAFVSIQNNSCPVFDNEQDMLYQGYYFTMSNKGGITVTQSMFPRGFYIVFIVKESDEDCTGVREPGERGVWDSRSRVKTFRFRAVEAVSYEDYVTGSLVVLALMLLVALSGPIGTAIYCRRRSNTQDPQSINMPRAEAIVLVEESHGPSTSRGEPTTSSSETVPVLTQRDSDLESEPEQIIGSLPMPLTVARLSRACAVVQRRRSNRYFWSALTVAVVYALPVVQLLFTYQRLIYQTGDQDVCYYNFLCAHPLGVLADYNHVYSNIGYVILGLVFMAQVKCRGRFRNANNQELGIPEHRGVLYSMGLALVMEGLLSGCYHLCPNKMNFQFDSSFMYVIAVLCMIKLYQSRHADVNASAHTTFMLIAFVMAIGCLGMIYPEEWFWSIFTILHLVVCFILTLKIYYVDRVKIEPSIALRAWAGLRQHGWNAFVPSYRARGVLLVVANIANWVLAGYGVYEHKEDVARHLLAILLGNTILYMGGYVILKLIHRERISPVTALWLILALVTWIVAAFLFTDSKTKWSQTPAQSRNHNAVCSALNMLDSHDLWHMASASAIFFSFNALLILDDPLADTPRDLIPVF</sequence>
<keyword evidence="4 10" id="KW-0732">Signal</keyword>
<feature type="transmembrane region" description="Helical" evidence="9">
    <location>
        <begin position="321"/>
        <end position="342"/>
    </location>
</feature>
<feature type="signal peptide" evidence="10">
    <location>
        <begin position="1"/>
        <end position="20"/>
    </location>
</feature>
<evidence type="ECO:0000256" key="5">
    <source>
        <dbReference type="ARBA" id="ARBA00022989"/>
    </source>
</evidence>
<dbReference type="RefSeq" id="XP_052738994.1">
    <property type="nucleotide sequence ID" value="XM_052883034.1"/>
</dbReference>
<feature type="transmembrane region" description="Helical" evidence="9">
    <location>
        <begin position="485"/>
        <end position="502"/>
    </location>
</feature>
<reference evidence="12" key="1">
    <citation type="submission" date="2025-08" db="UniProtKB">
        <authorList>
            <consortium name="RefSeq"/>
        </authorList>
    </citation>
    <scope>IDENTIFICATION</scope>
</reference>
<name>A0ABM3LIV9_BICAN</name>
<keyword evidence="5 9" id="KW-1133">Transmembrane helix</keyword>
<feature type="transmembrane region" description="Helical" evidence="9">
    <location>
        <begin position="523"/>
        <end position="545"/>
    </location>
</feature>
<evidence type="ECO:0000313" key="11">
    <source>
        <dbReference type="Proteomes" id="UP001652582"/>
    </source>
</evidence>
<evidence type="ECO:0000256" key="8">
    <source>
        <dbReference type="SAM" id="MobiDB-lite"/>
    </source>
</evidence>
<dbReference type="PANTHER" id="PTHR12185:SF14">
    <property type="entry name" value="CHOLESTEROL UPTAKE PROTEIN 1"/>
    <property type="match status" value="1"/>
</dbReference>
<keyword evidence="11" id="KW-1185">Reference proteome</keyword>
<feature type="region of interest" description="Disordered" evidence="8">
    <location>
        <begin position="367"/>
        <end position="398"/>
    </location>
</feature>
<evidence type="ECO:0000313" key="12">
    <source>
        <dbReference type="RefSeq" id="XP_052738994.1"/>
    </source>
</evidence>
<dbReference type="Pfam" id="PF13965">
    <property type="entry name" value="SID-1_RNA_chan"/>
    <property type="match status" value="1"/>
</dbReference>
<feature type="transmembrane region" description="Helical" evidence="9">
    <location>
        <begin position="770"/>
        <end position="789"/>
    </location>
</feature>
<evidence type="ECO:0000256" key="3">
    <source>
        <dbReference type="ARBA" id="ARBA00022692"/>
    </source>
</evidence>
<feature type="transmembrane region" description="Helical" evidence="9">
    <location>
        <begin position="431"/>
        <end position="451"/>
    </location>
</feature>
<comment type="similarity">
    <text evidence="2">Belongs to the SID1 family.</text>
</comment>
<feature type="transmembrane region" description="Helical" evidence="9">
    <location>
        <begin position="720"/>
        <end position="739"/>
    </location>
</feature>
<feature type="transmembrane region" description="Helical" evidence="9">
    <location>
        <begin position="607"/>
        <end position="627"/>
    </location>
</feature>
<evidence type="ECO:0000256" key="9">
    <source>
        <dbReference type="SAM" id="Phobius"/>
    </source>
</evidence>
<proteinExistence type="inferred from homology"/>
<evidence type="ECO:0000256" key="10">
    <source>
        <dbReference type="SAM" id="SignalP"/>
    </source>
</evidence>
<feature type="chain" id="PRO_5045275408" evidence="10">
    <location>
        <begin position="21"/>
        <end position="804"/>
    </location>
</feature>